<reference evidence="2" key="1">
    <citation type="submission" date="2016-10" db="EMBL/GenBank/DDBJ databases">
        <authorList>
            <person name="de Groot N.N."/>
        </authorList>
    </citation>
    <scope>NUCLEOTIDE SEQUENCE</scope>
</reference>
<keyword evidence="1" id="KW-1133">Transmembrane helix</keyword>
<feature type="transmembrane region" description="Helical" evidence="1">
    <location>
        <begin position="6"/>
        <end position="32"/>
    </location>
</feature>
<gene>
    <name evidence="2" type="ORF">MNB_SV-14-901</name>
</gene>
<dbReference type="PANTHER" id="PTHR34989:SF1">
    <property type="entry name" value="PROTEIN HDED"/>
    <property type="match status" value="1"/>
</dbReference>
<dbReference type="GO" id="GO:0005886">
    <property type="term" value="C:plasma membrane"/>
    <property type="evidence" value="ECO:0007669"/>
    <property type="project" value="TreeGrafter"/>
</dbReference>
<protein>
    <submittedName>
        <fullName evidence="2">Bll4390 protein</fullName>
    </submittedName>
</protein>
<dbReference type="AlphaFoldDB" id="A0A1W1BJ43"/>
<evidence type="ECO:0000313" key="2">
    <source>
        <dbReference type="EMBL" id="SFV53523.1"/>
    </source>
</evidence>
<sequence>MIINPITAVASLGILFAIYFFMDSFASVALAFELRPEKMWWMSLINGLLSLVIGIYFIIGWPISSMFLVGFLVGVSLFFDGIVLLSLGSVAKTLKEKEV</sequence>
<feature type="transmembrane region" description="Helical" evidence="1">
    <location>
        <begin position="65"/>
        <end position="87"/>
    </location>
</feature>
<evidence type="ECO:0000256" key="1">
    <source>
        <dbReference type="SAM" id="Phobius"/>
    </source>
</evidence>
<proteinExistence type="predicted"/>
<keyword evidence="1" id="KW-0472">Membrane</keyword>
<dbReference type="PANTHER" id="PTHR34989">
    <property type="entry name" value="PROTEIN HDED"/>
    <property type="match status" value="1"/>
</dbReference>
<accession>A0A1W1BJ43</accession>
<dbReference type="Pfam" id="PF03729">
    <property type="entry name" value="DUF308"/>
    <property type="match status" value="1"/>
</dbReference>
<dbReference type="InterPro" id="IPR005325">
    <property type="entry name" value="DUF308_memb"/>
</dbReference>
<name>A0A1W1BJ43_9ZZZZ</name>
<dbReference type="EMBL" id="FPHN01000023">
    <property type="protein sequence ID" value="SFV53523.1"/>
    <property type="molecule type" value="Genomic_DNA"/>
</dbReference>
<organism evidence="2">
    <name type="scientific">hydrothermal vent metagenome</name>
    <dbReference type="NCBI Taxonomy" id="652676"/>
    <lineage>
        <taxon>unclassified sequences</taxon>
        <taxon>metagenomes</taxon>
        <taxon>ecological metagenomes</taxon>
    </lineage>
</organism>
<keyword evidence="1" id="KW-0812">Transmembrane</keyword>
<dbReference type="InterPro" id="IPR052712">
    <property type="entry name" value="Acid_resist_chaperone_HdeD"/>
</dbReference>
<feature type="transmembrane region" description="Helical" evidence="1">
    <location>
        <begin position="39"/>
        <end position="59"/>
    </location>
</feature>